<feature type="domain" description="Peptidoglycan binding-like" evidence="2">
    <location>
        <begin position="111"/>
        <end position="162"/>
    </location>
</feature>
<dbReference type="Pfam" id="PF01471">
    <property type="entry name" value="PG_binding_1"/>
    <property type="match status" value="1"/>
</dbReference>
<evidence type="ECO:0000256" key="1">
    <source>
        <dbReference type="SAM" id="SignalP"/>
    </source>
</evidence>
<evidence type="ECO:0000259" key="2">
    <source>
        <dbReference type="Pfam" id="PF01471"/>
    </source>
</evidence>
<name>A0AAU8AEW8_9RHOB</name>
<protein>
    <submittedName>
        <fullName evidence="3">Peptidoglycan-binding domain-containing protein</fullName>
    </submittedName>
</protein>
<sequence>MSPTLPRRRAVCLPVLLALLAACTAPQTADEEAPLPTERAADGSCWAREHVPAIYEQVAGEVLVVQAEIAEDGTVLRAPIYRRTQVPKLVRPRGELRFEAPCPAQMTPEFIASVQRALAARGEFAGAASGEMDAPTRAAIRRYQSARGLDSGQLSLETAKALGLVAVDLSEIEDSGI</sequence>
<proteinExistence type="predicted"/>
<dbReference type="EMBL" id="CP123384">
    <property type="protein sequence ID" value="XCC92758.1"/>
    <property type="molecule type" value="Genomic_DNA"/>
</dbReference>
<dbReference type="InterPro" id="IPR036365">
    <property type="entry name" value="PGBD-like_sf"/>
</dbReference>
<dbReference type="PROSITE" id="PS51257">
    <property type="entry name" value="PROKAR_LIPOPROTEIN"/>
    <property type="match status" value="1"/>
</dbReference>
<organism evidence="3">
    <name type="scientific">Alloyangia sp. H15</name>
    <dbReference type="NCBI Taxonomy" id="3029062"/>
    <lineage>
        <taxon>Bacteria</taxon>
        <taxon>Pseudomonadati</taxon>
        <taxon>Pseudomonadota</taxon>
        <taxon>Alphaproteobacteria</taxon>
        <taxon>Rhodobacterales</taxon>
        <taxon>Roseobacteraceae</taxon>
        <taxon>Alloyangia</taxon>
    </lineage>
</organism>
<evidence type="ECO:0000313" key="3">
    <source>
        <dbReference type="EMBL" id="XCC92758.1"/>
    </source>
</evidence>
<reference evidence="3" key="1">
    <citation type="submission" date="2023-02" db="EMBL/GenBank/DDBJ databases">
        <title>Description and genomic characterization of Salipiger bruguierae sp. nov., isolated from the sediment of mangrove plant Bruguiera sexangula.</title>
        <authorList>
            <person name="Long M."/>
        </authorList>
    </citation>
    <scope>NUCLEOTIDE SEQUENCE</scope>
    <source>
        <strain evidence="3">H15</strain>
    </source>
</reference>
<gene>
    <name evidence="3" type="ORF">PVT71_09725</name>
</gene>
<dbReference type="RefSeq" id="WP_353471586.1">
    <property type="nucleotide sequence ID" value="NZ_CP123384.1"/>
</dbReference>
<dbReference type="InterPro" id="IPR002477">
    <property type="entry name" value="Peptidoglycan-bd-like"/>
</dbReference>
<keyword evidence="1" id="KW-0732">Signal</keyword>
<dbReference type="SUPFAM" id="SSF47090">
    <property type="entry name" value="PGBD-like"/>
    <property type="match status" value="1"/>
</dbReference>
<dbReference type="Gene3D" id="1.10.101.10">
    <property type="entry name" value="PGBD-like superfamily/PGBD"/>
    <property type="match status" value="1"/>
</dbReference>
<accession>A0AAU8AEW8</accession>
<dbReference type="InterPro" id="IPR036366">
    <property type="entry name" value="PGBDSf"/>
</dbReference>
<feature type="chain" id="PRO_5043425853" evidence="1">
    <location>
        <begin position="30"/>
        <end position="177"/>
    </location>
</feature>
<feature type="signal peptide" evidence="1">
    <location>
        <begin position="1"/>
        <end position="29"/>
    </location>
</feature>
<dbReference type="AlphaFoldDB" id="A0AAU8AEW8"/>